<feature type="compositionally biased region" description="Basic and acidic residues" evidence="1">
    <location>
        <begin position="106"/>
        <end position="116"/>
    </location>
</feature>
<name>A0AAE0U9L2_SORBR</name>
<feature type="compositionally biased region" description="Polar residues" evidence="1">
    <location>
        <begin position="143"/>
        <end position="155"/>
    </location>
</feature>
<evidence type="ECO:0000313" key="2">
    <source>
        <dbReference type="EMBL" id="KAK3396023.1"/>
    </source>
</evidence>
<reference evidence="2" key="1">
    <citation type="journal article" date="2023" name="Mol. Phylogenet. Evol.">
        <title>Genome-scale phylogeny and comparative genomics of the fungal order Sordariales.</title>
        <authorList>
            <person name="Hensen N."/>
            <person name="Bonometti L."/>
            <person name="Westerberg I."/>
            <person name="Brannstrom I.O."/>
            <person name="Guillou S."/>
            <person name="Cros-Aarteil S."/>
            <person name="Calhoun S."/>
            <person name="Haridas S."/>
            <person name="Kuo A."/>
            <person name="Mondo S."/>
            <person name="Pangilinan J."/>
            <person name="Riley R."/>
            <person name="LaButti K."/>
            <person name="Andreopoulos B."/>
            <person name="Lipzen A."/>
            <person name="Chen C."/>
            <person name="Yan M."/>
            <person name="Daum C."/>
            <person name="Ng V."/>
            <person name="Clum A."/>
            <person name="Steindorff A."/>
            <person name="Ohm R.A."/>
            <person name="Martin F."/>
            <person name="Silar P."/>
            <person name="Natvig D.O."/>
            <person name="Lalanne C."/>
            <person name="Gautier V."/>
            <person name="Ament-Velasquez S.L."/>
            <person name="Kruys A."/>
            <person name="Hutchinson M.I."/>
            <person name="Powell A.J."/>
            <person name="Barry K."/>
            <person name="Miller A.N."/>
            <person name="Grigoriev I.V."/>
            <person name="Debuchy R."/>
            <person name="Gladieux P."/>
            <person name="Hiltunen Thoren M."/>
            <person name="Johannesson H."/>
        </authorList>
    </citation>
    <scope>NUCLEOTIDE SEQUENCE</scope>
    <source>
        <strain evidence="2">FGSC 1904</strain>
    </source>
</reference>
<feature type="region of interest" description="Disordered" evidence="1">
    <location>
        <begin position="137"/>
        <end position="196"/>
    </location>
</feature>
<feature type="compositionally biased region" description="Low complexity" evidence="1">
    <location>
        <begin position="380"/>
        <end position="403"/>
    </location>
</feature>
<reference evidence="2" key="2">
    <citation type="submission" date="2023-07" db="EMBL/GenBank/DDBJ databases">
        <authorList>
            <consortium name="Lawrence Berkeley National Laboratory"/>
            <person name="Haridas S."/>
            <person name="Hensen N."/>
            <person name="Bonometti L."/>
            <person name="Westerberg I."/>
            <person name="Brannstrom I.O."/>
            <person name="Guillou S."/>
            <person name="Cros-Aarteil S."/>
            <person name="Calhoun S."/>
            <person name="Kuo A."/>
            <person name="Mondo S."/>
            <person name="Pangilinan J."/>
            <person name="Riley R."/>
            <person name="LaButti K."/>
            <person name="Andreopoulos B."/>
            <person name="Lipzen A."/>
            <person name="Chen C."/>
            <person name="Yanf M."/>
            <person name="Daum C."/>
            <person name="Ng V."/>
            <person name="Clum A."/>
            <person name="Steindorff A."/>
            <person name="Ohm R."/>
            <person name="Martin F."/>
            <person name="Silar P."/>
            <person name="Natvig D."/>
            <person name="Lalanne C."/>
            <person name="Gautier V."/>
            <person name="Ament-velasquez S.L."/>
            <person name="Kruys A."/>
            <person name="Hutchinson M.I."/>
            <person name="Powell A.J."/>
            <person name="Barry K."/>
            <person name="Miller A.N."/>
            <person name="Grigoriev I.V."/>
            <person name="Debuchy R."/>
            <person name="Gladieux P."/>
            <person name="Thoren M.H."/>
            <person name="Johannesson H."/>
        </authorList>
    </citation>
    <scope>NUCLEOTIDE SEQUENCE</scope>
    <source>
        <strain evidence="2">FGSC 1904</strain>
    </source>
</reference>
<keyword evidence="3" id="KW-1185">Reference proteome</keyword>
<gene>
    <name evidence="2" type="ORF">B0T20DRAFT_481027</name>
</gene>
<feature type="compositionally biased region" description="Polar residues" evidence="1">
    <location>
        <begin position="176"/>
        <end position="189"/>
    </location>
</feature>
<feature type="compositionally biased region" description="Basic and acidic residues" evidence="1">
    <location>
        <begin position="163"/>
        <end position="174"/>
    </location>
</feature>
<dbReference type="AlphaFoldDB" id="A0AAE0U9L2"/>
<evidence type="ECO:0000313" key="3">
    <source>
        <dbReference type="Proteomes" id="UP001281003"/>
    </source>
</evidence>
<organism evidence="2 3">
    <name type="scientific">Sordaria brevicollis</name>
    <dbReference type="NCBI Taxonomy" id="83679"/>
    <lineage>
        <taxon>Eukaryota</taxon>
        <taxon>Fungi</taxon>
        <taxon>Dikarya</taxon>
        <taxon>Ascomycota</taxon>
        <taxon>Pezizomycotina</taxon>
        <taxon>Sordariomycetes</taxon>
        <taxon>Sordariomycetidae</taxon>
        <taxon>Sordariales</taxon>
        <taxon>Sordariaceae</taxon>
        <taxon>Sordaria</taxon>
    </lineage>
</organism>
<sequence length="510" mass="57039">MSRTNIISTKGRANIGEDGSLSEQHGSRTIQDSGYAIHHSPRHSLLSAGPSNRETKSITPVLGPTLPNGQPRRRRRALAGPLPVPLAPRRPQHEINHMDVNSPTDKTAHDKPDESLKGYATTSVVPVDVMAVSAEFKEKTPKLPQSQITKDQNGESLGMIRAVDSERVQEDPNDQRLPNSPSPEANATNRPVPVQATTIRARTTTIRARTTTIRARTTTIRARTTTIRARATTIRARATTIRARVMPIRARAPSRQANATNSVVPVPATITTTSTMSKEKKSMLHSEVIKNLFLRQDREMTIIMNGLHTTRYARMFHDMVQGVHNKTSQSQENPTEQRTTTPEEAHSATSEESTESGTDAVDDNDGTNNNSPSNSEFPDNSNNETKPPSSSTNNPPDTNQPSTKWSNLLSNILNASTTTITSAINYIRASWPSPEKRKREEQWAEATRMWQEDVTRRADRVMREIENREHIADYCPLVPISPPQEVGSYESYWVRKMYHEGWGWWSERGW</sequence>
<evidence type="ECO:0000256" key="1">
    <source>
        <dbReference type="SAM" id="MobiDB-lite"/>
    </source>
</evidence>
<dbReference type="Proteomes" id="UP001281003">
    <property type="component" value="Unassembled WGS sequence"/>
</dbReference>
<dbReference type="EMBL" id="JAUTDP010000009">
    <property type="protein sequence ID" value="KAK3396023.1"/>
    <property type="molecule type" value="Genomic_DNA"/>
</dbReference>
<proteinExistence type="predicted"/>
<protein>
    <submittedName>
        <fullName evidence="2">Uncharacterized protein</fullName>
    </submittedName>
</protein>
<feature type="compositionally biased region" description="Polar residues" evidence="1">
    <location>
        <begin position="324"/>
        <end position="338"/>
    </location>
</feature>
<feature type="compositionally biased region" description="Polar residues" evidence="1">
    <location>
        <begin position="366"/>
        <end position="379"/>
    </location>
</feature>
<feature type="region of interest" description="Disordered" evidence="1">
    <location>
        <begin position="1"/>
        <end position="27"/>
    </location>
</feature>
<accession>A0AAE0U9L2</accession>
<comment type="caution">
    <text evidence="2">The sequence shown here is derived from an EMBL/GenBank/DDBJ whole genome shotgun (WGS) entry which is preliminary data.</text>
</comment>
<feature type="region of interest" description="Disordered" evidence="1">
    <location>
        <begin position="324"/>
        <end position="405"/>
    </location>
</feature>
<feature type="region of interest" description="Disordered" evidence="1">
    <location>
        <begin position="41"/>
        <end position="119"/>
    </location>
</feature>